<organism evidence="1">
    <name type="scientific">Rhizophora mucronata</name>
    <name type="common">Asiatic mangrove</name>
    <dbReference type="NCBI Taxonomy" id="61149"/>
    <lineage>
        <taxon>Eukaryota</taxon>
        <taxon>Viridiplantae</taxon>
        <taxon>Streptophyta</taxon>
        <taxon>Embryophyta</taxon>
        <taxon>Tracheophyta</taxon>
        <taxon>Spermatophyta</taxon>
        <taxon>Magnoliopsida</taxon>
        <taxon>eudicotyledons</taxon>
        <taxon>Gunneridae</taxon>
        <taxon>Pentapetalae</taxon>
        <taxon>rosids</taxon>
        <taxon>fabids</taxon>
        <taxon>Malpighiales</taxon>
        <taxon>Rhizophoraceae</taxon>
        <taxon>Rhizophora</taxon>
    </lineage>
</organism>
<name>A0A2P2KKT7_RHIMU</name>
<reference evidence="1" key="1">
    <citation type="submission" date="2018-02" db="EMBL/GenBank/DDBJ databases">
        <title>Rhizophora mucronata_Transcriptome.</title>
        <authorList>
            <person name="Meera S.P."/>
            <person name="Sreeshan A."/>
            <person name="Augustine A."/>
        </authorList>
    </citation>
    <scope>NUCLEOTIDE SEQUENCE</scope>
    <source>
        <tissue evidence="1">Leaf</tissue>
    </source>
</reference>
<protein>
    <submittedName>
        <fullName evidence="1">Uncharacterized protein</fullName>
    </submittedName>
</protein>
<proteinExistence type="predicted"/>
<dbReference type="EMBL" id="GGEC01025848">
    <property type="protein sequence ID" value="MBX06332.1"/>
    <property type="molecule type" value="Transcribed_RNA"/>
</dbReference>
<dbReference type="AlphaFoldDB" id="A0A2P2KKT7"/>
<sequence length="57" mass="6667">MRCSARESFAERSTRISKRCNITRQFRNKVQRCPEAPCPAGLLLQIPPTFQLLMKMR</sequence>
<accession>A0A2P2KKT7</accession>
<evidence type="ECO:0000313" key="1">
    <source>
        <dbReference type="EMBL" id="MBX06332.1"/>
    </source>
</evidence>